<accession>A0A9D4EDH6</accession>
<dbReference type="PANTHER" id="PTHR24099">
    <property type="entry name" value="E3 UBIQUITIN-PROTEIN LIGASE TRIM36-RELATED"/>
    <property type="match status" value="1"/>
</dbReference>
<dbReference type="SUPFAM" id="SSF57845">
    <property type="entry name" value="B-box zinc-binding domain"/>
    <property type="match status" value="1"/>
</dbReference>
<gene>
    <name evidence="3" type="ORF">DPMN_178112</name>
</gene>
<proteinExistence type="predicted"/>
<keyword evidence="1" id="KW-0863">Zinc-finger</keyword>
<organism evidence="3 4">
    <name type="scientific">Dreissena polymorpha</name>
    <name type="common">Zebra mussel</name>
    <name type="synonym">Mytilus polymorpha</name>
    <dbReference type="NCBI Taxonomy" id="45954"/>
    <lineage>
        <taxon>Eukaryota</taxon>
        <taxon>Metazoa</taxon>
        <taxon>Spiralia</taxon>
        <taxon>Lophotrochozoa</taxon>
        <taxon>Mollusca</taxon>
        <taxon>Bivalvia</taxon>
        <taxon>Autobranchia</taxon>
        <taxon>Heteroconchia</taxon>
        <taxon>Euheterodonta</taxon>
        <taxon>Imparidentia</taxon>
        <taxon>Neoheterodontei</taxon>
        <taxon>Myida</taxon>
        <taxon>Dreissenoidea</taxon>
        <taxon>Dreissenidae</taxon>
        <taxon>Dreissena</taxon>
    </lineage>
</organism>
<reference evidence="3" key="1">
    <citation type="journal article" date="2019" name="bioRxiv">
        <title>The Genome of the Zebra Mussel, Dreissena polymorpha: A Resource for Invasive Species Research.</title>
        <authorList>
            <person name="McCartney M.A."/>
            <person name="Auch B."/>
            <person name="Kono T."/>
            <person name="Mallez S."/>
            <person name="Zhang Y."/>
            <person name="Obille A."/>
            <person name="Becker A."/>
            <person name="Abrahante J.E."/>
            <person name="Garbe J."/>
            <person name="Badalamenti J.P."/>
            <person name="Herman A."/>
            <person name="Mangelson H."/>
            <person name="Liachko I."/>
            <person name="Sullivan S."/>
            <person name="Sone E.D."/>
            <person name="Koren S."/>
            <person name="Silverstein K.A.T."/>
            <person name="Beckman K.B."/>
            <person name="Gohl D.M."/>
        </authorList>
    </citation>
    <scope>NUCLEOTIDE SEQUENCE</scope>
    <source>
        <strain evidence="3">Duluth1</strain>
        <tissue evidence="3">Whole animal</tissue>
    </source>
</reference>
<dbReference type="AlphaFoldDB" id="A0A9D4EDH6"/>
<keyword evidence="4" id="KW-1185">Reference proteome</keyword>
<evidence type="ECO:0000256" key="1">
    <source>
        <dbReference type="PROSITE-ProRule" id="PRU00024"/>
    </source>
</evidence>
<dbReference type="Gene3D" id="3.30.160.60">
    <property type="entry name" value="Classic Zinc Finger"/>
    <property type="match status" value="1"/>
</dbReference>
<evidence type="ECO:0000313" key="4">
    <source>
        <dbReference type="Proteomes" id="UP000828390"/>
    </source>
</evidence>
<dbReference type="CDD" id="cd19756">
    <property type="entry name" value="Bbox2"/>
    <property type="match status" value="1"/>
</dbReference>
<keyword evidence="1" id="KW-0862">Zinc</keyword>
<evidence type="ECO:0000259" key="2">
    <source>
        <dbReference type="PROSITE" id="PS50119"/>
    </source>
</evidence>
<comment type="caution">
    <text evidence="3">The sequence shown here is derived from an EMBL/GenBank/DDBJ whole genome shotgun (WGS) entry which is preliminary data.</text>
</comment>
<keyword evidence="1" id="KW-0479">Metal-binding</keyword>
<name>A0A9D4EDH6_DREPO</name>
<dbReference type="Pfam" id="PF00643">
    <property type="entry name" value="zf-B_box"/>
    <property type="match status" value="1"/>
</dbReference>
<dbReference type="GO" id="GO:0008270">
    <property type="term" value="F:zinc ion binding"/>
    <property type="evidence" value="ECO:0007669"/>
    <property type="project" value="UniProtKB-KW"/>
</dbReference>
<evidence type="ECO:0000313" key="3">
    <source>
        <dbReference type="EMBL" id="KAH3776681.1"/>
    </source>
</evidence>
<dbReference type="Proteomes" id="UP000828390">
    <property type="component" value="Unassembled WGS sequence"/>
</dbReference>
<dbReference type="PROSITE" id="PS50119">
    <property type="entry name" value="ZF_BBOX"/>
    <property type="match status" value="1"/>
</dbReference>
<sequence length="424" mass="46965">MLHKLRRPVKDESTERGTLCVDHEKEVCSIYCDQCHILVCHLCVCEGIGKHSQHKILSLDTALEKTKVLLSSTEDKLHSVLATLTEQTSKLEENVKEIEGMHSEACKKIDQQYQRCLDDITACLAQHRQQTLDKLCTAKSVVLEQHQNHIADHSRQLEDTAALLATCGSMLATDQGRELLSRAGELPGIVGKQESTADRLQSLKQAYQDLLYDRSIHQDLKQSVVDFHTSTLDCLKALLVDDVSECQNMIPVIKTSASPGSDAVTTSSKCLTTWGFNSSTFTAEPLTRSAVWSVTVEKNTSQFGDHRAGYIFGVGISCEKVPVKEQVGMNSYSSGIICSSGNIMFSHNGKMEQLMPLDNLPLSVTVHCKVNQSKGVLLSYTITDATWGDSLHGKKILCEKFIGKPIFPVFTVSQRVKMQFPTYV</sequence>
<dbReference type="InterPro" id="IPR050617">
    <property type="entry name" value="E3_ligase_FN3/SPRY"/>
</dbReference>
<feature type="domain" description="B box-type" evidence="2">
    <location>
        <begin position="15"/>
        <end position="59"/>
    </location>
</feature>
<reference evidence="3" key="2">
    <citation type="submission" date="2020-11" db="EMBL/GenBank/DDBJ databases">
        <authorList>
            <person name="McCartney M.A."/>
            <person name="Auch B."/>
            <person name="Kono T."/>
            <person name="Mallez S."/>
            <person name="Becker A."/>
            <person name="Gohl D.M."/>
            <person name="Silverstein K.A.T."/>
            <person name="Koren S."/>
            <person name="Bechman K.B."/>
            <person name="Herman A."/>
            <person name="Abrahante J.E."/>
            <person name="Garbe J."/>
        </authorList>
    </citation>
    <scope>NUCLEOTIDE SEQUENCE</scope>
    <source>
        <strain evidence="3">Duluth1</strain>
        <tissue evidence="3">Whole animal</tissue>
    </source>
</reference>
<protein>
    <recommendedName>
        <fullName evidence="2">B box-type domain-containing protein</fullName>
    </recommendedName>
</protein>
<dbReference type="InterPro" id="IPR000315">
    <property type="entry name" value="Znf_B-box"/>
</dbReference>
<dbReference type="EMBL" id="JAIWYP010000009">
    <property type="protein sequence ID" value="KAH3776681.1"/>
    <property type="molecule type" value="Genomic_DNA"/>
</dbReference>
<dbReference type="PANTHER" id="PTHR24099:SF15">
    <property type="entry name" value="E3 UBIQUITIN-PROTEIN LIGASE TRIM9"/>
    <property type="match status" value="1"/>
</dbReference>